<gene>
    <name evidence="4" type="ORF">WMW72_19305</name>
</gene>
<dbReference type="PANTHER" id="PTHR45674:SF4">
    <property type="entry name" value="DNA LIGASE 1"/>
    <property type="match status" value="1"/>
</dbReference>
<dbReference type="PANTHER" id="PTHR45674">
    <property type="entry name" value="DNA LIGASE 1/3 FAMILY MEMBER"/>
    <property type="match status" value="1"/>
</dbReference>
<dbReference type="SUPFAM" id="SSF56091">
    <property type="entry name" value="DNA ligase/mRNA capping enzyme, catalytic domain"/>
    <property type="match status" value="1"/>
</dbReference>
<keyword evidence="5" id="KW-1185">Reference proteome</keyword>
<comment type="caution">
    <text evidence="4">The sequence shown here is derived from an EMBL/GenBank/DDBJ whole genome shotgun (WGS) entry which is preliminary data.</text>
</comment>
<dbReference type="RefSeq" id="WP_341417188.1">
    <property type="nucleotide sequence ID" value="NZ_JBBPCC010000013.1"/>
</dbReference>
<evidence type="ECO:0000313" key="5">
    <source>
        <dbReference type="Proteomes" id="UP001469365"/>
    </source>
</evidence>
<dbReference type="PROSITE" id="PS50160">
    <property type="entry name" value="DNA_LIGASE_A3"/>
    <property type="match status" value="1"/>
</dbReference>
<evidence type="ECO:0000259" key="3">
    <source>
        <dbReference type="PROSITE" id="PS50160"/>
    </source>
</evidence>
<keyword evidence="2 4" id="KW-0436">Ligase</keyword>
<dbReference type="GO" id="GO:0016874">
    <property type="term" value="F:ligase activity"/>
    <property type="evidence" value="ECO:0007669"/>
    <property type="project" value="UniProtKB-KW"/>
</dbReference>
<dbReference type="InterPro" id="IPR050191">
    <property type="entry name" value="ATP-dep_DNA_ligase"/>
</dbReference>
<dbReference type="Pfam" id="PF01068">
    <property type="entry name" value="DNA_ligase_A_M"/>
    <property type="match status" value="1"/>
</dbReference>
<accession>A0ABU9DMG5</accession>
<proteinExistence type="inferred from homology"/>
<reference evidence="4 5" key="1">
    <citation type="submission" date="2024-04" db="EMBL/GenBank/DDBJ databases">
        <title>draft genome sequnece of Paenibacillus filicis.</title>
        <authorList>
            <person name="Kim D.-U."/>
        </authorList>
    </citation>
    <scope>NUCLEOTIDE SEQUENCE [LARGE SCALE GENOMIC DNA]</scope>
    <source>
        <strain evidence="4 5">KACC14197</strain>
    </source>
</reference>
<sequence length="177" mass="20209">MSSKLNCPAPPGTILDGELIVTDQEGKPDFEALQRRFQSKRDKTPVSLCAFDILQYKGIDVTDLPLWKRKELLEESFEETEHYKKVRPFSGNATDYFELIAKHGLEGIVIKYINSKYEVDKRSWSWQKVIKWTSAEVYISGYRKSDFGLLTSIDCVDSSQRHCGIVELGVTSKHKAA</sequence>
<evidence type="ECO:0000256" key="1">
    <source>
        <dbReference type="ARBA" id="ARBA00007572"/>
    </source>
</evidence>
<name>A0ABU9DMG5_9BACL</name>
<dbReference type="EMBL" id="JBBPCC010000013">
    <property type="protein sequence ID" value="MEK8130057.1"/>
    <property type="molecule type" value="Genomic_DNA"/>
</dbReference>
<feature type="domain" description="ATP-dependent DNA ligase family profile" evidence="3">
    <location>
        <begin position="39"/>
        <end position="129"/>
    </location>
</feature>
<dbReference type="InterPro" id="IPR012310">
    <property type="entry name" value="DNA_ligase_ATP-dep_cent"/>
</dbReference>
<organism evidence="4 5">
    <name type="scientific">Paenibacillus filicis</name>
    <dbReference type="NCBI Taxonomy" id="669464"/>
    <lineage>
        <taxon>Bacteria</taxon>
        <taxon>Bacillati</taxon>
        <taxon>Bacillota</taxon>
        <taxon>Bacilli</taxon>
        <taxon>Bacillales</taxon>
        <taxon>Paenibacillaceae</taxon>
        <taxon>Paenibacillus</taxon>
    </lineage>
</organism>
<comment type="similarity">
    <text evidence="1">Belongs to the ATP-dependent DNA ligase family.</text>
</comment>
<protein>
    <submittedName>
        <fullName evidence="4">ATP-dependent DNA ligase</fullName>
    </submittedName>
</protein>
<evidence type="ECO:0000313" key="4">
    <source>
        <dbReference type="EMBL" id="MEK8130057.1"/>
    </source>
</evidence>
<dbReference type="Proteomes" id="UP001469365">
    <property type="component" value="Unassembled WGS sequence"/>
</dbReference>
<dbReference type="Gene3D" id="3.30.470.30">
    <property type="entry name" value="DNA ligase/mRNA capping enzyme"/>
    <property type="match status" value="1"/>
</dbReference>
<evidence type="ECO:0000256" key="2">
    <source>
        <dbReference type="ARBA" id="ARBA00022598"/>
    </source>
</evidence>